<evidence type="ECO:0000256" key="8">
    <source>
        <dbReference type="ARBA" id="ARBA00023054"/>
    </source>
</evidence>
<keyword evidence="11" id="KW-0407">Ion channel</keyword>
<dbReference type="InterPro" id="IPR031846">
    <property type="entry name" value="Hvcn1"/>
</dbReference>
<keyword evidence="6" id="KW-0851">Voltage-gated channel</keyword>
<evidence type="ECO:0000313" key="16">
    <source>
        <dbReference type="Proteomes" id="UP000440578"/>
    </source>
</evidence>
<keyword evidence="4" id="KW-1003">Cell membrane</keyword>
<dbReference type="InterPro" id="IPR027359">
    <property type="entry name" value="Volt_channel_dom_sf"/>
</dbReference>
<dbReference type="OrthoDB" id="427456at2759"/>
<dbReference type="Proteomes" id="UP000440578">
    <property type="component" value="Unassembled WGS sequence"/>
</dbReference>
<comment type="subcellular location">
    <subcellularLocation>
        <location evidence="1">Cell membrane</location>
        <topology evidence="1">Multi-pass membrane protein</topology>
    </subcellularLocation>
</comment>
<keyword evidence="7 13" id="KW-1133">Transmembrane helix</keyword>
<feature type="transmembrane region" description="Helical" evidence="13">
    <location>
        <begin position="105"/>
        <end position="123"/>
    </location>
</feature>
<accession>A0A6A4X0I1</accession>
<dbReference type="PANTHER" id="PTHR46480">
    <property type="entry name" value="F20B24.22"/>
    <property type="match status" value="1"/>
</dbReference>
<evidence type="ECO:0000256" key="7">
    <source>
        <dbReference type="ARBA" id="ARBA00022989"/>
    </source>
</evidence>
<evidence type="ECO:0000256" key="1">
    <source>
        <dbReference type="ARBA" id="ARBA00004651"/>
    </source>
</evidence>
<dbReference type="EMBL" id="VIIS01000495">
    <property type="protein sequence ID" value="KAF0308299.1"/>
    <property type="molecule type" value="Genomic_DNA"/>
</dbReference>
<comment type="caution">
    <text evidence="15">The sequence shown here is derived from an EMBL/GenBank/DDBJ whole genome shotgun (WGS) entry which is preliminary data.</text>
</comment>
<dbReference type="GO" id="GO:0034702">
    <property type="term" value="C:monoatomic ion channel complex"/>
    <property type="evidence" value="ECO:0007669"/>
    <property type="project" value="UniProtKB-KW"/>
</dbReference>
<sequence length="235" mass="26279">MAATPPAVSSVLDGHQQLANELRVKIADGPGATDSGPGDGGSGELRPYATARERLAHLVHSYRYQTVVIALVILDCICVIAELLIDLEIASAEGSHVVKTVLHNISIAILSLFLLEIPVKLYVYRLEYFRMPWELFDALVVIVSFSLDVAFRHSVGPINGAGLIIVLRLWRVTRILSGMVMSVRRHSEHKLEQEREARYKVQHELDQWREYCTRLEELIRDKGLPLPDGRPLPSG</sequence>
<feature type="domain" description="Ion transport" evidence="14">
    <location>
        <begin position="64"/>
        <end position="177"/>
    </location>
</feature>
<evidence type="ECO:0000256" key="13">
    <source>
        <dbReference type="SAM" id="Phobius"/>
    </source>
</evidence>
<evidence type="ECO:0000256" key="6">
    <source>
        <dbReference type="ARBA" id="ARBA00022882"/>
    </source>
</evidence>
<dbReference type="SUPFAM" id="SSF58034">
    <property type="entry name" value="Multimerization domain of the phosphoprotein from sendai virus"/>
    <property type="match status" value="1"/>
</dbReference>
<dbReference type="PANTHER" id="PTHR46480:SF1">
    <property type="entry name" value="VOLTAGE-GATED HYDROGEN CHANNEL 1"/>
    <property type="match status" value="1"/>
</dbReference>
<dbReference type="EMBL" id="VIIS01000495">
    <property type="protein sequence ID" value="KAF0308298.1"/>
    <property type="molecule type" value="Genomic_DNA"/>
</dbReference>
<dbReference type="GO" id="GO:0005886">
    <property type="term" value="C:plasma membrane"/>
    <property type="evidence" value="ECO:0007669"/>
    <property type="project" value="UniProtKB-SubCell"/>
</dbReference>
<evidence type="ECO:0000259" key="14">
    <source>
        <dbReference type="Pfam" id="PF00520"/>
    </source>
</evidence>
<dbReference type="GO" id="GO:0030171">
    <property type="term" value="F:voltage-gated proton channel activity"/>
    <property type="evidence" value="ECO:0007669"/>
    <property type="project" value="InterPro"/>
</dbReference>
<evidence type="ECO:0000313" key="15">
    <source>
        <dbReference type="EMBL" id="KAF0308298.1"/>
    </source>
</evidence>
<organism evidence="15 16">
    <name type="scientific">Amphibalanus amphitrite</name>
    <name type="common">Striped barnacle</name>
    <name type="synonym">Balanus amphitrite</name>
    <dbReference type="NCBI Taxonomy" id="1232801"/>
    <lineage>
        <taxon>Eukaryota</taxon>
        <taxon>Metazoa</taxon>
        <taxon>Ecdysozoa</taxon>
        <taxon>Arthropoda</taxon>
        <taxon>Crustacea</taxon>
        <taxon>Multicrustacea</taxon>
        <taxon>Cirripedia</taxon>
        <taxon>Thoracica</taxon>
        <taxon>Thoracicalcarea</taxon>
        <taxon>Balanomorpha</taxon>
        <taxon>Balanoidea</taxon>
        <taxon>Balanidae</taxon>
        <taxon>Amphibalaninae</taxon>
        <taxon>Amphibalanus</taxon>
    </lineage>
</organism>
<keyword evidence="5 13" id="KW-0812">Transmembrane</keyword>
<keyword evidence="10 13" id="KW-0472">Membrane</keyword>
<dbReference type="InterPro" id="IPR005821">
    <property type="entry name" value="Ion_trans_dom"/>
</dbReference>
<evidence type="ECO:0000256" key="3">
    <source>
        <dbReference type="ARBA" id="ARBA00022448"/>
    </source>
</evidence>
<keyword evidence="8" id="KW-0175">Coiled coil</keyword>
<dbReference type="SUPFAM" id="SSF81324">
    <property type="entry name" value="Voltage-gated potassium channels"/>
    <property type="match status" value="1"/>
</dbReference>
<protein>
    <recommendedName>
        <fullName evidence="2">Voltage-gated hydrogen channel 1</fullName>
    </recommendedName>
    <alternativeName>
        <fullName evidence="12">Hydrogen voltage-gated channel 1</fullName>
    </alternativeName>
</protein>
<evidence type="ECO:0000256" key="11">
    <source>
        <dbReference type="ARBA" id="ARBA00023303"/>
    </source>
</evidence>
<dbReference type="AlphaFoldDB" id="A0A6A4X0I1"/>
<keyword evidence="9" id="KW-0406">Ion transport</keyword>
<gene>
    <name evidence="15" type="primary">hvcn1_1</name>
    <name evidence="15" type="ORF">FJT64_020421</name>
</gene>
<dbReference type="Pfam" id="PF00520">
    <property type="entry name" value="Ion_trans"/>
    <property type="match status" value="1"/>
</dbReference>
<evidence type="ECO:0000256" key="10">
    <source>
        <dbReference type="ARBA" id="ARBA00023136"/>
    </source>
</evidence>
<keyword evidence="16" id="KW-1185">Reference proteome</keyword>
<feature type="transmembrane region" description="Helical" evidence="13">
    <location>
        <begin position="62"/>
        <end position="85"/>
    </location>
</feature>
<keyword evidence="3" id="KW-0813">Transport</keyword>
<reference evidence="15 16" key="1">
    <citation type="submission" date="2019-07" db="EMBL/GenBank/DDBJ databases">
        <title>Draft genome assembly of a fouling barnacle, Amphibalanus amphitrite (Darwin, 1854): The first reference genome for Thecostraca.</title>
        <authorList>
            <person name="Kim W."/>
        </authorList>
    </citation>
    <scope>NUCLEOTIDE SEQUENCE [LARGE SCALE GENOMIC DNA]</scope>
    <source>
        <strain evidence="15">SNU_AA5</strain>
        <tissue evidence="15">Soma without cirri and trophi</tissue>
    </source>
</reference>
<evidence type="ECO:0000256" key="4">
    <source>
        <dbReference type="ARBA" id="ARBA00022475"/>
    </source>
</evidence>
<evidence type="ECO:0000256" key="2">
    <source>
        <dbReference type="ARBA" id="ARBA00015897"/>
    </source>
</evidence>
<proteinExistence type="predicted"/>
<evidence type="ECO:0000256" key="9">
    <source>
        <dbReference type="ARBA" id="ARBA00023065"/>
    </source>
</evidence>
<evidence type="ECO:0000256" key="5">
    <source>
        <dbReference type="ARBA" id="ARBA00022692"/>
    </source>
</evidence>
<name>A0A6A4X0I1_AMPAM</name>
<evidence type="ECO:0000256" key="12">
    <source>
        <dbReference type="ARBA" id="ARBA00031989"/>
    </source>
</evidence>
<dbReference type="Gene3D" id="1.20.120.350">
    <property type="entry name" value="Voltage-gated potassium channels. Chain C"/>
    <property type="match status" value="1"/>
</dbReference>